<sequence>MSKMVKVPEGDTTVVWHACCASRNSKQCARSKLSRAGQRLATPNSLLCLGGGPESQLLATSDDCSFLRLEHISSKTFRLERVSRRELWGRSSN</sequence>
<protein>
    <submittedName>
        <fullName evidence="1">Uncharacterized protein</fullName>
    </submittedName>
</protein>
<accession>A0A0A9C1T7</accession>
<dbReference type="AlphaFoldDB" id="A0A0A9C1T7"/>
<organism evidence="1">
    <name type="scientific">Arundo donax</name>
    <name type="common">Giant reed</name>
    <name type="synonym">Donax arundinaceus</name>
    <dbReference type="NCBI Taxonomy" id="35708"/>
    <lineage>
        <taxon>Eukaryota</taxon>
        <taxon>Viridiplantae</taxon>
        <taxon>Streptophyta</taxon>
        <taxon>Embryophyta</taxon>
        <taxon>Tracheophyta</taxon>
        <taxon>Spermatophyta</taxon>
        <taxon>Magnoliopsida</taxon>
        <taxon>Liliopsida</taxon>
        <taxon>Poales</taxon>
        <taxon>Poaceae</taxon>
        <taxon>PACMAD clade</taxon>
        <taxon>Arundinoideae</taxon>
        <taxon>Arundineae</taxon>
        <taxon>Arundo</taxon>
    </lineage>
</organism>
<evidence type="ECO:0000313" key="1">
    <source>
        <dbReference type="EMBL" id="JAD68423.1"/>
    </source>
</evidence>
<reference evidence="1" key="2">
    <citation type="journal article" date="2015" name="Data Brief">
        <title>Shoot transcriptome of the giant reed, Arundo donax.</title>
        <authorList>
            <person name="Barrero R.A."/>
            <person name="Guerrero F.D."/>
            <person name="Moolhuijzen P."/>
            <person name="Goolsby J.A."/>
            <person name="Tidwell J."/>
            <person name="Bellgard S.E."/>
            <person name="Bellgard M.I."/>
        </authorList>
    </citation>
    <scope>NUCLEOTIDE SEQUENCE</scope>
    <source>
        <tissue evidence="1">Shoot tissue taken approximately 20 cm above the soil surface</tissue>
    </source>
</reference>
<proteinExistence type="predicted"/>
<name>A0A0A9C1T7_ARUDO</name>
<dbReference type="EMBL" id="GBRH01229472">
    <property type="protein sequence ID" value="JAD68423.1"/>
    <property type="molecule type" value="Transcribed_RNA"/>
</dbReference>
<reference evidence="1" key="1">
    <citation type="submission" date="2014-09" db="EMBL/GenBank/DDBJ databases">
        <authorList>
            <person name="Magalhaes I.L.F."/>
            <person name="Oliveira U."/>
            <person name="Santos F.R."/>
            <person name="Vidigal T.H.D.A."/>
            <person name="Brescovit A.D."/>
            <person name="Santos A.J."/>
        </authorList>
    </citation>
    <scope>NUCLEOTIDE SEQUENCE</scope>
    <source>
        <tissue evidence="1">Shoot tissue taken approximately 20 cm above the soil surface</tissue>
    </source>
</reference>